<dbReference type="SUPFAM" id="SSF55729">
    <property type="entry name" value="Acyl-CoA N-acyltransferases (Nat)"/>
    <property type="match status" value="1"/>
</dbReference>
<reference evidence="2" key="1">
    <citation type="submission" date="2022-05" db="EMBL/GenBank/DDBJ databases">
        <title>Schlegelella sp. nov., isolated from mangrove soil.</title>
        <authorList>
            <person name="Liu Y."/>
            <person name="Ge X."/>
            <person name="Liu W."/>
        </authorList>
    </citation>
    <scope>NUCLEOTIDE SEQUENCE</scope>
    <source>
        <strain evidence="2">S2-27</strain>
    </source>
</reference>
<dbReference type="Proteomes" id="UP001165541">
    <property type="component" value="Unassembled WGS sequence"/>
</dbReference>
<dbReference type="Gene3D" id="3.40.630.30">
    <property type="match status" value="1"/>
</dbReference>
<evidence type="ECO:0000313" key="2">
    <source>
        <dbReference type="EMBL" id="MCM5680008.1"/>
    </source>
</evidence>
<dbReference type="InterPro" id="IPR000182">
    <property type="entry name" value="GNAT_dom"/>
</dbReference>
<organism evidence="2 3">
    <name type="scientific">Caldimonas mangrovi</name>
    <dbReference type="NCBI Taxonomy" id="2944811"/>
    <lineage>
        <taxon>Bacteria</taxon>
        <taxon>Pseudomonadati</taxon>
        <taxon>Pseudomonadota</taxon>
        <taxon>Betaproteobacteria</taxon>
        <taxon>Burkholderiales</taxon>
        <taxon>Sphaerotilaceae</taxon>
        <taxon>Caldimonas</taxon>
    </lineage>
</organism>
<dbReference type="PROSITE" id="PS51186">
    <property type="entry name" value="GNAT"/>
    <property type="match status" value="1"/>
</dbReference>
<dbReference type="PANTHER" id="PTHR42791:SF1">
    <property type="entry name" value="N-ACETYLTRANSFERASE DOMAIN-CONTAINING PROTEIN"/>
    <property type="match status" value="1"/>
</dbReference>
<dbReference type="EMBL" id="JAMKFE010000005">
    <property type="protein sequence ID" value="MCM5680008.1"/>
    <property type="molecule type" value="Genomic_DNA"/>
</dbReference>
<dbReference type="RefSeq" id="WP_251778221.1">
    <property type="nucleotide sequence ID" value="NZ_JAMKFE010000005.1"/>
</dbReference>
<evidence type="ECO:0000259" key="1">
    <source>
        <dbReference type="PROSITE" id="PS51186"/>
    </source>
</evidence>
<dbReference type="Pfam" id="PF13508">
    <property type="entry name" value="Acetyltransf_7"/>
    <property type="match status" value="1"/>
</dbReference>
<name>A0ABT0YMY3_9BURK</name>
<dbReference type="InterPro" id="IPR052523">
    <property type="entry name" value="Trichothecene_AcTrans"/>
</dbReference>
<comment type="caution">
    <text evidence="2">The sequence shown here is derived from an EMBL/GenBank/DDBJ whole genome shotgun (WGS) entry which is preliminary data.</text>
</comment>
<keyword evidence="3" id="KW-1185">Reference proteome</keyword>
<evidence type="ECO:0000313" key="3">
    <source>
        <dbReference type="Proteomes" id="UP001165541"/>
    </source>
</evidence>
<accession>A0ABT0YMY3</accession>
<dbReference type="PANTHER" id="PTHR42791">
    <property type="entry name" value="GNAT FAMILY ACETYLTRANSFERASE"/>
    <property type="match status" value="1"/>
</dbReference>
<sequence>MSSRPVVATDLEFLYRLYRSTRWDETAATGWADEERAAFLDTQFHLQHRYYQEHYADAQFRLLLQVRGPIGRVYWRDRPDAFTLIDISLVPEARGAGIGSAVMAWMTHRADQRSQPCRLHVEPANPARRLYERFGFEVVANNGVHLSMRRTPGLLQAPSSCPRHAYADLARP</sequence>
<proteinExistence type="predicted"/>
<gene>
    <name evidence="2" type="ORF">M8A51_10730</name>
</gene>
<feature type="domain" description="N-acetyltransferase" evidence="1">
    <location>
        <begin position="1"/>
        <end position="153"/>
    </location>
</feature>
<dbReference type="InterPro" id="IPR016181">
    <property type="entry name" value="Acyl_CoA_acyltransferase"/>
</dbReference>
<protein>
    <submittedName>
        <fullName evidence="2">GNAT family N-acetyltransferase</fullName>
    </submittedName>
</protein>